<dbReference type="GO" id="GO:0016985">
    <property type="term" value="F:mannan endo-1,4-beta-mannosidase activity"/>
    <property type="evidence" value="ECO:0007669"/>
    <property type="project" value="InterPro"/>
</dbReference>
<dbReference type="SUPFAM" id="SSF51445">
    <property type="entry name" value="(Trans)glycosidases"/>
    <property type="match status" value="1"/>
</dbReference>
<evidence type="ECO:0000256" key="3">
    <source>
        <dbReference type="ARBA" id="ARBA00023295"/>
    </source>
</evidence>
<dbReference type="NCBIfam" id="TIGR04183">
    <property type="entry name" value="Por_Secre_tail"/>
    <property type="match status" value="1"/>
</dbReference>
<dbReference type="Gene3D" id="3.20.20.80">
    <property type="entry name" value="Glycosidases"/>
    <property type="match status" value="1"/>
</dbReference>
<dbReference type="Pfam" id="PF02156">
    <property type="entry name" value="Glyco_hydro_26"/>
    <property type="match status" value="1"/>
</dbReference>
<dbReference type="Gene3D" id="2.60.120.260">
    <property type="entry name" value="Galactose-binding domain-like"/>
    <property type="match status" value="1"/>
</dbReference>
<dbReference type="PANTHER" id="PTHR40079">
    <property type="entry name" value="MANNAN ENDO-1,4-BETA-MANNOSIDASE E-RELATED"/>
    <property type="match status" value="1"/>
</dbReference>
<proteinExistence type="inferred from homology"/>
<evidence type="ECO:0000256" key="2">
    <source>
        <dbReference type="ARBA" id="ARBA00022801"/>
    </source>
</evidence>
<organism evidence="7">
    <name type="scientific">Rhodothermus marinus</name>
    <name type="common">Rhodothermus obamensis</name>
    <dbReference type="NCBI Taxonomy" id="29549"/>
    <lineage>
        <taxon>Bacteria</taxon>
        <taxon>Pseudomonadati</taxon>
        <taxon>Rhodothermota</taxon>
        <taxon>Rhodothermia</taxon>
        <taxon>Rhodothermales</taxon>
        <taxon>Rhodothermaceae</taxon>
        <taxon>Rhodothermus</taxon>
    </lineage>
</organism>
<evidence type="ECO:0000313" key="7">
    <source>
        <dbReference type="EMBL" id="HER96895.1"/>
    </source>
</evidence>
<dbReference type="PROSITE" id="PS51764">
    <property type="entry name" value="GH26"/>
    <property type="match status" value="1"/>
</dbReference>
<sequence>MIFLLVWLSVWGTASEVQFEAEDAELLGNVHVDSTLTGFSGWGYVTGFEASGDSVRFSFEASRGVYRLWVRVAFAPRFVAYGLRVDSVQRTGSFFKRGAGFQESSAGEIWLDHGQHTLALWVNGAAVDYIRLEPVAYPPPTKPPARLADSLATASAQALFAFLRDVYGRYVLSGQQQNPYRSDFDAIDYVQQVTGKQPALVSFDLIDYSPSREQYGVVHHQRPEDWIAWAGQDGIVSLMWHWNAPTDLIQDPARDCYWWYGFYTRCTTFDVAAALADTTSERYRLLLRDIDAIAVQLRKFQEADVPVLWRPLHEAAGGWFWWGAKGPEPFKQLWRLLYHRLVHHHGLHHLIWVYTHEPAAVDWYPGDAYVDVVGRDVYANDPQALMREDWRELEQLFGGRKLIALTESGTLPDPEIITDYGIWWSWFSIWTDNFLRGIDPERLRRAYHSERVLTREELPEWRTYVLEAKQPEEPALPLALELFPNPGTRQLTVAATLAVPAPVVVEIWDLLGRQVFRYEAGLQPAGRWQTTLPLMLAAGVYLVQLRAGANAAHQLWICQP</sequence>
<accession>A0A7V2B289</accession>
<dbReference type="InterPro" id="IPR017853">
    <property type="entry name" value="GH"/>
</dbReference>
<dbReference type="InterPro" id="IPR008979">
    <property type="entry name" value="Galactose-bd-like_sf"/>
</dbReference>
<dbReference type="SUPFAM" id="SSF49785">
    <property type="entry name" value="Galactose-binding domain-like"/>
    <property type="match status" value="1"/>
</dbReference>
<name>A0A7V2B289_RHOMR</name>
<dbReference type="InterPro" id="IPR000805">
    <property type="entry name" value="Glyco_hydro_26"/>
</dbReference>
<keyword evidence="2 4" id="KW-0378">Hydrolase</keyword>
<keyword evidence="3 4" id="KW-0326">Glycosidase</keyword>
<feature type="domain" description="GH26" evidence="6">
    <location>
        <begin position="154"/>
        <end position="456"/>
    </location>
</feature>
<dbReference type="InterPro" id="IPR005084">
    <property type="entry name" value="CBM6"/>
</dbReference>
<feature type="domain" description="CBM6" evidence="5">
    <location>
        <begin position="17"/>
        <end position="138"/>
    </location>
</feature>
<dbReference type="InterPro" id="IPR022790">
    <property type="entry name" value="GH26_dom"/>
</dbReference>
<dbReference type="PRINTS" id="PR00739">
    <property type="entry name" value="GLHYDRLASE26"/>
</dbReference>
<dbReference type="AlphaFoldDB" id="A0A7V2B289"/>
<evidence type="ECO:0000256" key="1">
    <source>
        <dbReference type="ARBA" id="ARBA00007754"/>
    </source>
</evidence>
<gene>
    <name evidence="7" type="ORF">ENO59_10365</name>
</gene>
<dbReference type="InterPro" id="IPR026444">
    <property type="entry name" value="Secre_tail"/>
</dbReference>
<protein>
    <submittedName>
        <fullName evidence="7">T9SS type A sorting domain-containing protein</fullName>
    </submittedName>
</protein>
<dbReference type="Pfam" id="PF16990">
    <property type="entry name" value="CBM_35"/>
    <property type="match status" value="1"/>
</dbReference>
<comment type="similarity">
    <text evidence="1 4">Belongs to the glycosyl hydrolase 26 family.</text>
</comment>
<evidence type="ECO:0000259" key="6">
    <source>
        <dbReference type="PROSITE" id="PS51764"/>
    </source>
</evidence>
<feature type="active site" description="Proton donor" evidence="4">
    <location>
        <position position="314"/>
    </location>
</feature>
<dbReference type="PANTHER" id="PTHR40079:SF4">
    <property type="entry name" value="GH26 DOMAIN-CONTAINING PROTEIN-RELATED"/>
    <property type="match status" value="1"/>
</dbReference>
<evidence type="ECO:0000259" key="5">
    <source>
        <dbReference type="PROSITE" id="PS51175"/>
    </source>
</evidence>
<evidence type="ECO:0000256" key="4">
    <source>
        <dbReference type="PROSITE-ProRule" id="PRU01100"/>
    </source>
</evidence>
<reference evidence="7" key="1">
    <citation type="journal article" date="2020" name="mSystems">
        <title>Genome- and Community-Level Interaction Insights into Carbon Utilization and Element Cycling Functions of Hydrothermarchaeota in Hydrothermal Sediment.</title>
        <authorList>
            <person name="Zhou Z."/>
            <person name="Liu Y."/>
            <person name="Xu W."/>
            <person name="Pan J."/>
            <person name="Luo Z.H."/>
            <person name="Li M."/>
        </authorList>
    </citation>
    <scope>NUCLEOTIDE SEQUENCE [LARGE SCALE GENOMIC DNA]</scope>
    <source>
        <strain evidence="7">SpSt-143</strain>
    </source>
</reference>
<dbReference type="EMBL" id="DSGB01000006">
    <property type="protein sequence ID" value="HER96895.1"/>
    <property type="molecule type" value="Genomic_DNA"/>
</dbReference>
<dbReference type="PROSITE" id="PS51175">
    <property type="entry name" value="CBM6"/>
    <property type="match status" value="1"/>
</dbReference>
<comment type="caution">
    <text evidence="7">The sequence shown here is derived from an EMBL/GenBank/DDBJ whole genome shotgun (WGS) entry which is preliminary data.</text>
</comment>
<dbReference type="GO" id="GO:0006080">
    <property type="term" value="P:substituted mannan metabolic process"/>
    <property type="evidence" value="ECO:0007669"/>
    <property type="project" value="InterPro"/>
</dbReference>
<feature type="active site" description="Nucleophile" evidence="4">
    <location>
        <position position="407"/>
    </location>
</feature>
<dbReference type="GO" id="GO:0030246">
    <property type="term" value="F:carbohydrate binding"/>
    <property type="evidence" value="ECO:0007669"/>
    <property type="project" value="InterPro"/>
</dbReference>